<protein>
    <submittedName>
        <fullName evidence="2">Flagellar biosynthesis/type III secretory pathway chaperone</fullName>
    </submittedName>
</protein>
<keyword evidence="3" id="KW-1185">Reference proteome</keyword>
<evidence type="ECO:0000313" key="3">
    <source>
        <dbReference type="Proteomes" id="UP000544872"/>
    </source>
</evidence>
<dbReference type="AlphaFoldDB" id="A0A7W9ZDJ9"/>
<dbReference type="EMBL" id="JACIIX010000002">
    <property type="protein sequence ID" value="MBB6209270.1"/>
    <property type="molecule type" value="Genomic_DNA"/>
</dbReference>
<dbReference type="Proteomes" id="UP000544872">
    <property type="component" value="Unassembled WGS sequence"/>
</dbReference>
<feature type="compositionally biased region" description="Polar residues" evidence="1">
    <location>
        <begin position="1"/>
        <end position="13"/>
    </location>
</feature>
<organism evidence="2 3">
    <name type="scientific">Novispirillum itersonii</name>
    <name type="common">Aquaspirillum itersonii</name>
    <dbReference type="NCBI Taxonomy" id="189"/>
    <lineage>
        <taxon>Bacteria</taxon>
        <taxon>Pseudomonadati</taxon>
        <taxon>Pseudomonadota</taxon>
        <taxon>Alphaproteobacteria</taxon>
        <taxon>Rhodospirillales</taxon>
        <taxon>Novispirillaceae</taxon>
        <taxon>Novispirillum</taxon>
    </lineage>
</organism>
<feature type="compositionally biased region" description="Low complexity" evidence="1">
    <location>
        <begin position="25"/>
        <end position="57"/>
    </location>
</feature>
<comment type="caution">
    <text evidence="2">The sequence shown here is derived from an EMBL/GenBank/DDBJ whole genome shotgun (WGS) entry which is preliminary data.</text>
</comment>
<sequence>MTRITRSSGTPTRPATRGSAGPAQRAGRGEAAAPVAAPGRSAAADPNPQQQQQPGQPRSRAPLPAQPAIKLPDGDRPAAILFLVEELTTQLTQENLALENRAFDDLREALPRKQALTRAYTEMVLGLKKDPDQVKGLEPERRNALLAAGEKLDETMQRNELLLRASINAINSFMGSITSALRDAQEAQSASYSDHGKMDSKNITARALAVALNKEL</sequence>
<proteinExistence type="predicted"/>
<evidence type="ECO:0000313" key="2">
    <source>
        <dbReference type="EMBL" id="MBB6209270.1"/>
    </source>
</evidence>
<feature type="region of interest" description="Disordered" evidence="1">
    <location>
        <begin position="1"/>
        <end position="72"/>
    </location>
</feature>
<name>A0A7W9ZDJ9_NOVIT</name>
<keyword evidence="2" id="KW-0282">Flagellum</keyword>
<keyword evidence="2" id="KW-0966">Cell projection</keyword>
<evidence type="ECO:0000256" key="1">
    <source>
        <dbReference type="SAM" id="MobiDB-lite"/>
    </source>
</evidence>
<gene>
    <name evidence="2" type="ORF">FHS48_000672</name>
</gene>
<dbReference type="RefSeq" id="WP_184261433.1">
    <property type="nucleotide sequence ID" value="NZ_JACIIX010000002.1"/>
</dbReference>
<keyword evidence="2" id="KW-0969">Cilium</keyword>
<reference evidence="2 3" key="1">
    <citation type="submission" date="2020-08" db="EMBL/GenBank/DDBJ databases">
        <title>Genomic Encyclopedia of Type Strains, Phase IV (KMG-IV): sequencing the most valuable type-strain genomes for metagenomic binning, comparative biology and taxonomic classification.</title>
        <authorList>
            <person name="Goeker M."/>
        </authorList>
    </citation>
    <scope>NUCLEOTIDE SEQUENCE [LARGE SCALE GENOMIC DNA]</scope>
    <source>
        <strain evidence="2 3">DSM 11590</strain>
    </source>
</reference>
<accession>A0A7W9ZDJ9</accession>